<evidence type="ECO:0000256" key="1">
    <source>
        <dbReference type="ARBA" id="ARBA00004429"/>
    </source>
</evidence>
<evidence type="ECO:0000259" key="12">
    <source>
        <dbReference type="PROSITE" id="PS50111"/>
    </source>
</evidence>
<dbReference type="PANTHER" id="PTHR32089">
    <property type="entry name" value="METHYL-ACCEPTING CHEMOTAXIS PROTEIN MCPB"/>
    <property type="match status" value="1"/>
</dbReference>
<keyword evidence="7 11" id="KW-0472">Membrane</keyword>
<dbReference type="InterPro" id="IPR003122">
    <property type="entry name" value="Tar_rcpt_lig-bd"/>
</dbReference>
<comment type="subcellular location">
    <subcellularLocation>
        <location evidence="1">Cell inner membrane</location>
        <topology evidence="1">Multi-pass membrane protein</topology>
    </subcellularLocation>
</comment>
<dbReference type="InterPro" id="IPR004089">
    <property type="entry name" value="MCPsignal_dom"/>
</dbReference>
<dbReference type="PANTHER" id="PTHR32089:SF112">
    <property type="entry name" value="LYSOZYME-LIKE PROTEIN-RELATED"/>
    <property type="match status" value="1"/>
</dbReference>
<evidence type="ECO:0000256" key="8">
    <source>
        <dbReference type="ARBA" id="ARBA00023224"/>
    </source>
</evidence>
<dbReference type="AlphaFoldDB" id="A0A423J826"/>
<dbReference type="GO" id="GO:0005886">
    <property type="term" value="C:plasma membrane"/>
    <property type="evidence" value="ECO:0007669"/>
    <property type="project" value="UniProtKB-SubCell"/>
</dbReference>
<evidence type="ECO:0000256" key="3">
    <source>
        <dbReference type="ARBA" id="ARBA00022481"/>
    </source>
</evidence>
<keyword evidence="6 11" id="KW-1133">Transmembrane helix</keyword>
<evidence type="ECO:0000256" key="2">
    <source>
        <dbReference type="ARBA" id="ARBA00022475"/>
    </source>
</evidence>
<dbReference type="Pfam" id="PF02203">
    <property type="entry name" value="TarH"/>
    <property type="match status" value="1"/>
</dbReference>
<evidence type="ECO:0000256" key="10">
    <source>
        <dbReference type="PROSITE-ProRule" id="PRU00284"/>
    </source>
</evidence>
<dbReference type="SMART" id="SM00283">
    <property type="entry name" value="MA"/>
    <property type="match status" value="1"/>
</dbReference>
<name>A0A423J826_9PSED</name>
<feature type="transmembrane region" description="Helical" evidence="11">
    <location>
        <begin position="184"/>
        <end position="206"/>
    </location>
</feature>
<evidence type="ECO:0000313" key="14">
    <source>
        <dbReference type="Proteomes" id="UP000286351"/>
    </source>
</evidence>
<dbReference type="SUPFAM" id="SSF58104">
    <property type="entry name" value="Methyl-accepting chemotaxis protein (MCP) signaling domain"/>
    <property type="match status" value="1"/>
</dbReference>
<dbReference type="Gene3D" id="1.10.287.950">
    <property type="entry name" value="Methyl-accepting chemotaxis protein"/>
    <property type="match status" value="1"/>
</dbReference>
<reference evidence="13 14" key="1">
    <citation type="submission" date="2016-10" db="EMBL/GenBank/DDBJ databases">
        <title>Comparative genome analysis of multiple Pseudomonas spp. focuses on biocontrol and plant growth promoting traits.</title>
        <authorList>
            <person name="Tao X.-Y."/>
            <person name="Taylor C.G."/>
        </authorList>
    </citation>
    <scope>NUCLEOTIDE SEQUENCE [LARGE SCALE GENOMIC DNA]</scope>
    <source>
        <strain evidence="13 14">38D4</strain>
    </source>
</reference>
<evidence type="ECO:0000256" key="4">
    <source>
        <dbReference type="ARBA" id="ARBA00022519"/>
    </source>
</evidence>
<keyword evidence="2" id="KW-1003">Cell membrane</keyword>
<dbReference type="PROSITE" id="PS50111">
    <property type="entry name" value="CHEMOTAXIS_TRANSDUC_2"/>
    <property type="match status" value="1"/>
</dbReference>
<keyword evidence="5 11" id="KW-0812">Transmembrane</keyword>
<feature type="transmembrane region" description="Helical" evidence="11">
    <location>
        <begin position="6"/>
        <end position="30"/>
    </location>
</feature>
<comment type="caution">
    <text evidence="13">The sequence shown here is derived from an EMBL/GenBank/DDBJ whole genome shotgun (WGS) entry which is preliminary data.</text>
</comment>
<evidence type="ECO:0000256" key="11">
    <source>
        <dbReference type="SAM" id="Phobius"/>
    </source>
</evidence>
<evidence type="ECO:0000256" key="6">
    <source>
        <dbReference type="ARBA" id="ARBA00022989"/>
    </source>
</evidence>
<dbReference type="EMBL" id="MOBO01000026">
    <property type="protein sequence ID" value="RON33838.1"/>
    <property type="molecule type" value="Genomic_DNA"/>
</dbReference>
<sequence>MESWKVRTHLFLLAGSLMLGLLCVGGLGLYGMRSTLRDLETVYLDRVVPLRDLKKIADMYAVNIVDATHKAHNGSYTKAHALAQIEQAQVEIAKTWLTYKSTELIAEETRLIGQITPLMDATQGPLMELQGMLSQGDEAGLAQFAAKRLYPLIDPLSEKFSELIEVQLSEAMHRFEEGQDAYRAYVKLSLLILSLALVLGCTYAFFFSRRLSLQLGAEPGELAAMSLSIAEGHLASSLLDQGKHPTGVLHSVQGMRQSLRTMIGNITQASVQIESATRQLALSSEQGLSSASLQSDTASSMAATVEQLSVSINHIADNARQAQSTAQRAGQITDEGMGVMRKSIHEMSQIAELVTQSSSDIDQLAIQSNDISQIVGVIRGIAEQTNLLALNAAIEAARAGEQGRGFAVVADEVRNLASRTAQSTKEIVALVDAIQNGMLKAKASMAAGCERVTNGLQLVESAGASMVTIKKALDESMEAVSFISLSLQEQRAASDQVAYNVEQVAQIVEQNSAAQGGIVQATQELKAMSAGLEVSLSRFSL</sequence>
<dbReference type="FunFam" id="1.10.287.950:FF:000001">
    <property type="entry name" value="Methyl-accepting chemotaxis sensory transducer"/>
    <property type="match status" value="1"/>
</dbReference>
<proteinExistence type="inferred from homology"/>
<evidence type="ECO:0000313" key="13">
    <source>
        <dbReference type="EMBL" id="RON33838.1"/>
    </source>
</evidence>
<evidence type="ECO:0000256" key="7">
    <source>
        <dbReference type="ARBA" id="ARBA00023136"/>
    </source>
</evidence>
<feature type="domain" description="Methyl-accepting transducer" evidence="12">
    <location>
        <begin position="269"/>
        <end position="505"/>
    </location>
</feature>
<accession>A0A423J826</accession>
<evidence type="ECO:0000256" key="5">
    <source>
        <dbReference type="ARBA" id="ARBA00022692"/>
    </source>
</evidence>
<keyword evidence="8 10" id="KW-0807">Transducer</keyword>
<dbReference type="InterPro" id="IPR004090">
    <property type="entry name" value="Chemotax_Me-accpt_rcpt"/>
</dbReference>
<keyword evidence="3" id="KW-0488">Methylation</keyword>
<evidence type="ECO:0000256" key="9">
    <source>
        <dbReference type="ARBA" id="ARBA00029447"/>
    </source>
</evidence>
<comment type="similarity">
    <text evidence="9">Belongs to the methyl-accepting chemotaxis (MCP) protein family.</text>
</comment>
<dbReference type="CDD" id="cd11386">
    <property type="entry name" value="MCP_signal"/>
    <property type="match status" value="1"/>
</dbReference>
<protein>
    <submittedName>
        <fullName evidence="13">Chemotaxis protein</fullName>
    </submittedName>
</protein>
<dbReference type="GO" id="GO:0004888">
    <property type="term" value="F:transmembrane signaling receptor activity"/>
    <property type="evidence" value="ECO:0007669"/>
    <property type="project" value="InterPro"/>
</dbReference>
<dbReference type="Proteomes" id="UP000286351">
    <property type="component" value="Unassembled WGS sequence"/>
</dbReference>
<gene>
    <name evidence="13" type="ORF">BK664_25445</name>
</gene>
<dbReference type="GO" id="GO:0006935">
    <property type="term" value="P:chemotaxis"/>
    <property type="evidence" value="ECO:0007669"/>
    <property type="project" value="InterPro"/>
</dbReference>
<dbReference type="GO" id="GO:0007165">
    <property type="term" value="P:signal transduction"/>
    <property type="evidence" value="ECO:0007669"/>
    <property type="project" value="UniProtKB-KW"/>
</dbReference>
<keyword evidence="4" id="KW-0997">Cell inner membrane</keyword>
<organism evidence="13 14">
    <name type="scientific">Pseudomonas brassicacearum</name>
    <dbReference type="NCBI Taxonomy" id="930166"/>
    <lineage>
        <taxon>Bacteria</taxon>
        <taxon>Pseudomonadati</taxon>
        <taxon>Pseudomonadota</taxon>
        <taxon>Gammaproteobacteria</taxon>
        <taxon>Pseudomonadales</taxon>
        <taxon>Pseudomonadaceae</taxon>
        <taxon>Pseudomonas</taxon>
    </lineage>
</organism>
<dbReference type="Pfam" id="PF00015">
    <property type="entry name" value="MCPsignal"/>
    <property type="match status" value="1"/>
</dbReference>
<dbReference type="PRINTS" id="PR00260">
    <property type="entry name" value="CHEMTRNSDUCR"/>
</dbReference>